<evidence type="ECO:0000256" key="1">
    <source>
        <dbReference type="ARBA" id="ARBA00004370"/>
    </source>
</evidence>
<dbReference type="InterPro" id="IPR029454">
    <property type="entry name" value="ODR-4-like"/>
</dbReference>
<comment type="caution">
    <text evidence="6">The sequence shown here is derived from an EMBL/GenBank/DDBJ whole genome shotgun (WGS) entry which is preliminary data.</text>
</comment>
<dbReference type="Proteomes" id="UP000469452">
    <property type="component" value="Unassembled WGS sequence"/>
</dbReference>
<organism evidence="6 7">
    <name type="scientific">Aphanomyces astaci</name>
    <name type="common">Crayfish plague agent</name>
    <dbReference type="NCBI Taxonomy" id="112090"/>
    <lineage>
        <taxon>Eukaryota</taxon>
        <taxon>Sar</taxon>
        <taxon>Stramenopiles</taxon>
        <taxon>Oomycota</taxon>
        <taxon>Saprolegniomycetes</taxon>
        <taxon>Saprolegniales</taxon>
        <taxon>Verrucalvaceae</taxon>
        <taxon>Aphanomyces</taxon>
    </lineage>
</organism>
<dbReference type="GO" id="GO:0016020">
    <property type="term" value="C:membrane"/>
    <property type="evidence" value="ECO:0007669"/>
    <property type="project" value="UniProtKB-SubCell"/>
</dbReference>
<proteinExistence type="inferred from homology"/>
<evidence type="ECO:0000313" key="6">
    <source>
        <dbReference type="EMBL" id="KAF0703616.1"/>
    </source>
</evidence>
<evidence type="ECO:0000256" key="5">
    <source>
        <dbReference type="ARBA" id="ARBA00023136"/>
    </source>
</evidence>
<dbReference type="GO" id="GO:0012505">
    <property type="term" value="C:endomembrane system"/>
    <property type="evidence" value="ECO:0007669"/>
    <property type="project" value="TreeGrafter"/>
</dbReference>
<dbReference type="PANTHER" id="PTHR33966">
    <property type="entry name" value="PROTEIN ODR-4 HOMOLOG"/>
    <property type="match status" value="1"/>
</dbReference>
<keyword evidence="5" id="KW-0472">Membrane</keyword>
<evidence type="ECO:0000256" key="3">
    <source>
        <dbReference type="ARBA" id="ARBA00022692"/>
    </source>
</evidence>
<evidence type="ECO:0000256" key="4">
    <source>
        <dbReference type="ARBA" id="ARBA00022989"/>
    </source>
</evidence>
<reference evidence="6 7" key="1">
    <citation type="submission" date="2019-06" db="EMBL/GenBank/DDBJ databases">
        <title>Genomics analysis of Aphanomyces spp. identifies a new class of oomycete effector associated with host adaptation.</title>
        <authorList>
            <person name="Gaulin E."/>
        </authorList>
    </citation>
    <scope>NUCLEOTIDE SEQUENCE [LARGE SCALE GENOMIC DNA]</scope>
    <source>
        <strain evidence="6 7">E</strain>
    </source>
</reference>
<name>A0A6A4Z101_APHAT</name>
<comment type="similarity">
    <text evidence="2">Belongs to the ODR-4 family.</text>
</comment>
<accession>A0A6A4Z101</accession>
<gene>
    <name evidence="6" type="ORF">AaE_015297</name>
</gene>
<evidence type="ECO:0000256" key="2">
    <source>
        <dbReference type="ARBA" id="ARBA00010131"/>
    </source>
</evidence>
<evidence type="ECO:0000313" key="7">
    <source>
        <dbReference type="Proteomes" id="UP000469452"/>
    </source>
</evidence>
<dbReference type="PANTHER" id="PTHR33966:SF1">
    <property type="entry name" value="PROTEIN ODR-4 HOMOLOG"/>
    <property type="match status" value="1"/>
</dbReference>
<comment type="subcellular location">
    <subcellularLocation>
        <location evidence="1">Membrane</location>
    </subcellularLocation>
</comment>
<dbReference type="EMBL" id="VJMI01020673">
    <property type="protein sequence ID" value="KAF0703616.1"/>
    <property type="molecule type" value="Genomic_DNA"/>
</dbReference>
<dbReference type="AlphaFoldDB" id="A0A6A4Z101"/>
<dbReference type="GO" id="GO:0008104">
    <property type="term" value="P:intracellular protein localization"/>
    <property type="evidence" value="ECO:0007669"/>
    <property type="project" value="TreeGrafter"/>
</dbReference>
<protein>
    <submittedName>
        <fullName evidence="6">Uncharacterized protein</fullName>
    </submittedName>
</protein>
<keyword evidence="3" id="KW-0812">Transmembrane</keyword>
<sequence>MYELAFHWSKILDIEIAAMPPRPCVADDKIEAYMRRTKGFSLGLLLGHRSSSNLSDLVLAAVPTPPEQDGGKSTQLSDISIDWMVLHATQVLGYLPGGIDCLGMYVVARDAATSLNGIKLHRHMLALRQVQTRLMKSLHAISDDDCVQYIAVASPGVSPVFKALSKVYIFAPRPRQRDGSRGLQVAARRCDHVAAEVHMLDRGSHHHRIASVAVTYMVDDAAASSASEYHIHRRLVGPRDISTLISKLWERHRRRWRLDV</sequence>
<dbReference type="Pfam" id="PF14778">
    <property type="entry name" value="ODR4-like"/>
    <property type="match status" value="1"/>
</dbReference>
<keyword evidence="4" id="KW-1133">Transmembrane helix</keyword>
<dbReference type="VEuPathDB" id="FungiDB:H257_06499"/>